<evidence type="ECO:0000313" key="2">
    <source>
        <dbReference type="EMBL" id="GMF49454.1"/>
    </source>
</evidence>
<gene>
    <name evidence="2" type="ORF">Pfra01_001955300</name>
</gene>
<dbReference type="Proteomes" id="UP001165121">
    <property type="component" value="Unassembled WGS sequence"/>
</dbReference>
<sequence>MTQIGKKKKDFAVVNSHILACAMLHNVGLELGDNWEAESNSDGVGEPCESDASSSDRVGFQKREQPKRELFYGLD</sequence>
<evidence type="ECO:0000256" key="1">
    <source>
        <dbReference type="SAM" id="MobiDB-lite"/>
    </source>
</evidence>
<feature type="region of interest" description="Disordered" evidence="1">
    <location>
        <begin position="35"/>
        <end position="75"/>
    </location>
</feature>
<protein>
    <submittedName>
        <fullName evidence="2">Unnamed protein product</fullName>
    </submittedName>
</protein>
<evidence type="ECO:0000313" key="3">
    <source>
        <dbReference type="Proteomes" id="UP001165121"/>
    </source>
</evidence>
<feature type="compositionally biased region" description="Basic and acidic residues" evidence="1">
    <location>
        <begin position="59"/>
        <end position="75"/>
    </location>
</feature>
<organism evidence="2 3">
    <name type="scientific">Phytophthora fragariaefolia</name>
    <dbReference type="NCBI Taxonomy" id="1490495"/>
    <lineage>
        <taxon>Eukaryota</taxon>
        <taxon>Sar</taxon>
        <taxon>Stramenopiles</taxon>
        <taxon>Oomycota</taxon>
        <taxon>Peronosporomycetes</taxon>
        <taxon>Peronosporales</taxon>
        <taxon>Peronosporaceae</taxon>
        <taxon>Phytophthora</taxon>
    </lineage>
</organism>
<dbReference type="EMBL" id="BSXT01002530">
    <property type="protein sequence ID" value="GMF49454.1"/>
    <property type="molecule type" value="Genomic_DNA"/>
</dbReference>
<name>A0A9W6Y018_9STRA</name>
<dbReference type="OrthoDB" id="10499725at2759"/>
<keyword evidence="3" id="KW-1185">Reference proteome</keyword>
<reference evidence="2" key="1">
    <citation type="submission" date="2023-04" db="EMBL/GenBank/DDBJ databases">
        <title>Phytophthora fragariaefolia NBRC 109709.</title>
        <authorList>
            <person name="Ichikawa N."/>
            <person name="Sato H."/>
            <person name="Tonouchi N."/>
        </authorList>
    </citation>
    <scope>NUCLEOTIDE SEQUENCE</scope>
    <source>
        <strain evidence="2">NBRC 109709</strain>
    </source>
</reference>
<dbReference type="AlphaFoldDB" id="A0A9W6Y018"/>
<proteinExistence type="predicted"/>
<comment type="caution">
    <text evidence="2">The sequence shown here is derived from an EMBL/GenBank/DDBJ whole genome shotgun (WGS) entry which is preliminary data.</text>
</comment>
<accession>A0A9W6Y018</accession>